<dbReference type="OrthoDB" id="6129702at2759"/>
<dbReference type="GO" id="GO:0007094">
    <property type="term" value="P:mitotic spindle assembly checkpoint signaling"/>
    <property type="evidence" value="ECO:0007669"/>
    <property type="project" value="InterPro"/>
</dbReference>
<keyword evidence="4" id="KW-0498">Mitosis</keyword>
<comment type="similarity">
    <text evidence="2">Belongs to the MAD1 family.</text>
</comment>
<reference evidence="8 9" key="1">
    <citation type="journal article" date="2010" name="Nature">
        <title>Genome sequence of the palaeopolyploid soybean.</title>
        <authorList>
            <person name="Schmutz J."/>
            <person name="Cannon S.B."/>
            <person name="Schlueter J."/>
            <person name="Ma J."/>
            <person name="Mitros T."/>
            <person name="Nelson W."/>
            <person name="Hyten D.L."/>
            <person name="Song Q."/>
            <person name="Thelen J.J."/>
            <person name="Cheng J."/>
            <person name="Xu D."/>
            <person name="Hellsten U."/>
            <person name="May G.D."/>
            <person name="Yu Y."/>
            <person name="Sakurai T."/>
            <person name="Umezawa T."/>
            <person name="Bhattacharyya M.K."/>
            <person name="Sandhu D."/>
            <person name="Valliyodan B."/>
            <person name="Lindquist E."/>
            <person name="Peto M."/>
            <person name="Grant D."/>
            <person name="Shu S."/>
            <person name="Goodstein D."/>
            <person name="Barry K."/>
            <person name="Futrell-Griggs M."/>
            <person name="Abernathy B."/>
            <person name="Du J."/>
            <person name="Tian Z."/>
            <person name="Zhu L."/>
            <person name="Gill N."/>
            <person name="Joshi T."/>
            <person name="Libault M."/>
            <person name="Sethuraman A."/>
            <person name="Zhang X.-C."/>
            <person name="Shinozaki K."/>
            <person name="Nguyen H.T."/>
            <person name="Wing R.A."/>
            <person name="Cregan P."/>
            <person name="Specht J."/>
            <person name="Grimwood J."/>
            <person name="Rokhsar D."/>
            <person name="Stacey G."/>
            <person name="Shoemaker R.C."/>
            <person name="Jackson S.A."/>
        </authorList>
    </citation>
    <scope>NUCLEOTIDE SEQUENCE [LARGE SCALE GENOMIC DNA]</scope>
    <source>
        <strain evidence="9">cv. Williams 82</strain>
        <tissue evidence="8">Callus</tissue>
    </source>
</reference>
<dbReference type="Gramene" id="KRH15704">
    <property type="protein sequence ID" value="KRH15704"/>
    <property type="gene ID" value="GLYMA_14G105500"/>
</dbReference>
<dbReference type="PaxDb" id="3847-GLYMA14G12345.1"/>
<accession>K7M631</accession>
<evidence type="ECO:0000313" key="8">
    <source>
        <dbReference type="EMBL" id="KRH15704.1"/>
    </source>
</evidence>
<dbReference type="STRING" id="3847.K7M631"/>
<dbReference type="RefSeq" id="XP_014622650.1">
    <property type="nucleotide sequence ID" value="XM_014767164.3"/>
</dbReference>
<evidence type="ECO:0000256" key="2">
    <source>
        <dbReference type="ARBA" id="ARBA00008029"/>
    </source>
</evidence>
<dbReference type="PANTHER" id="PTHR23168:SF0">
    <property type="entry name" value="MITOTIC SPINDLE ASSEMBLY CHECKPOINT PROTEIN MAD1"/>
    <property type="match status" value="1"/>
</dbReference>
<evidence type="ECO:0000256" key="1">
    <source>
        <dbReference type="ARBA" id="ARBA00004123"/>
    </source>
</evidence>
<keyword evidence="10" id="KW-1185">Reference proteome</keyword>
<dbReference type="SMR" id="K7M631"/>
<keyword evidence="3" id="KW-0132">Cell division</keyword>
<evidence type="ECO:0000256" key="4">
    <source>
        <dbReference type="ARBA" id="ARBA00022776"/>
    </source>
</evidence>
<proteinExistence type="inferred from homology"/>
<name>K7M631_SOYBN</name>
<dbReference type="HOGENOM" id="CLU_1790357_0_0_1"/>
<keyword evidence="5" id="KW-0539">Nucleus</keyword>
<dbReference type="KEGG" id="gmx:100796601"/>
<comment type="subcellular location">
    <subcellularLocation>
        <location evidence="1">Nucleus</location>
    </subcellularLocation>
</comment>
<dbReference type="eggNOG" id="KOG1700">
    <property type="taxonomic scope" value="Eukaryota"/>
</dbReference>
<dbReference type="GeneID" id="100796601"/>
<evidence type="ECO:0000256" key="6">
    <source>
        <dbReference type="ARBA" id="ARBA00023306"/>
    </source>
</evidence>
<dbReference type="eggNOG" id="KOG4593">
    <property type="taxonomic scope" value="Eukaryota"/>
</dbReference>
<protein>
    <submittedName>
        <fullName evidence="8 9">Uncharacterized protein</fullName>
    </submittedName>
</protein>
<dbReference type="GO" id="GO:0051301">
    <property type="term" value="P:cell division"/>
    <property type="evidence" value="ECO:0007669"/>
    <property type="project" value="UniProtKB-KW"/>
</dbReference>
<gene>
    <name evidence="9" type="primary">LOC100796601</name>
    <name evidence="8" type="ORF">GLYMA_14G105500</name>
</gene>
<evidence type="ECO:0000313" key="10">
    <source>
        <dbReference type="Proteomes" id="UP000008827"/>
    </source>
</evidence>
<evidence type="ECO:0000313" key="9">
    <source>
        <dbReference type="EnsemblPlants" id="KRH15704"/>
    </source>
</evidence>
<keyword evidence="7" id="KW-0175">Coiled coil</keyword>
<dbReference type="Proteomes" id="UP000008827">
    <property type="component" value="Chromosome 14"/>
</dbReference>
<evidence type="ECO:0000256" key="7">
    <source>
        <dbReference type="SAM" id="Coils"/>
    </source>
</evidence>
<dbReference type="AlphaFoldDB" id="K7M631"/>
<dbReference type="PANTHER" id="PTHR23168">
    <property type="entry name" value="MITOTIC SPINDLE ASSEMBLY CHECKPOINT PROTEIN MAD1 MITOTIC ARREST DEFICIENT-LIKE PROTEIN 1"/>
    <property type="match status" value="1"/>
</dbReference>
<evidence type="ECO:0000256" key="5">
    <source>
        <dbReference type="ARBA" id="ARBA00023242"/>
    </source>
</evidence>
<reference evidence="8" key="3">
    <citation type="submission" date="2018-07" db="EMBL/GenBank/DDBJ databases">
        <title>WGS assembly of Glycine max.</title>
        <authorList>
            <person name="Schmutz J."/>
            <person name="Cannon S."/>
            <person name="Schlueter J."/>
            <person name="Ma J."/>
            <person name="Mitros T."/>
            <person name="Nelson W."/>
            <person name="Hyten D."/>
            <person name="Song Q."/>
            <person name="Thelen J."/>
            <person name="Cheng J."/>
            <person name="Xu D."/>
            <person name="Hellsten U."/>
            <person name="May G."/>
            <person name="Yu Y."/>
            <person name="Sakurai T."/>
            <person name="Umezawa T."/>
            <person name="Bhattacharyya M."/>
            <person name="Sandhu D."/>
            <person name="Valliyodan B."/>
            <person name="Lindquist E."/>
            <person name="Peto M."/>
            <person name="Grant D."/>
            <person name="Shu S."/>
            <person name="Goodstein D."/>
            <person name="Barry K."/>
            <person name="Futrell-Griggs M."/>
            <person name="Abernathy B."/>
            <person name="Du J."/>
            <person name="Tian Z."/>
            <person name="Zhu L."/>
            <person name="Gill N."/>
            <person name="Joshi T."/>
            <person name="Libault M."/>
            <person name="Sethuraman A."/>
            <person name="Zhang X."/>
            <person name="Shinozaki K."/>
            <person name="Nguyen H."/>
            <person name="Wing R."/>
            <person name="Cregan P."/>
            <person name="Specht J."/>
            <person name="Grimwood J."/>
            <person name="Rokhsar D."/>
            <person name="Stacey G."/>
            <person name="Shoemaker R."/>
            <person name="Jackson S."/>
        </authorList>
    </citation>
    <scope>NUCLEOTIDE SEQUENCE</scope>
    <source>
        <tissue evidence="8">Callus</tissue>
    </source>
</reference>
<dbReference type="GO" id="GO:0005634">
    <property type="term" value="C:nucleus"/>
    <property type="evidence" value="ECO:0007669"/>
    <property type="project" value="UniProtKB-SubCell"/>
</dbReference>
<dbReference type="EnsemblPlants" id="KRH15704">
    <property type="protein sequence ID" value="KRH15704"/>
    <property type="gene ID" value="GLYMA_14G105500"/>
</dbReference>
<evidence type="ECO:0000256" key="3">
    <source>
        <dbReference type="ARBA" id="ARBA00022618"/>
    </source>
</evidence>
<keyword evidence="6" id="KW-0131">Cell cycle</keyword>
<dbReference type="SUPFAM" id="SSF57716">
    <property type="entry name" value="Glucocorticoid receptor-like (DNA-binding domain)"/>
    <property type="match status" value="1"/>
</dbReference>
<reference evidence="9" key="2">
    <citation type="submission" date="2018-02" db="UniProtKB">
        <authorList>
            <consortium name="EnsemblPlants"/>
        </authorList>
    </citation>
    <scope>IDENTIFICATION</scope>
    <source>
        <strain evidence="9">Williams 82</strain>
    </source>
</reference>
<feature type="coiled-coil region" evidence="7">
    <location>
        <begin position="2"/>
        <end position="43"/>
    </location>
</feature>
<organism evidence="9">
    <name type="scientific">Glycine max</name>
    <name type="common">Soybean</name>
    <name type="synonym">Glycine hispida</name>
    <dbReference type="NCBI Taxonomy" id="3847"/>
    <lineage>
        <taxon>Eukaryota</taxon>
        <taxon>Viridiplantae</taxon>
        <taxon>Streptophyta</taxon>
        <taxon>Embryophyta</taxon>
        <taxon>Tracheophyta</taxon>
        <taxon>Spermatophyta</taxon>
        <taxon>Magnoliopsida</taxon>
        <taxon>eudicotyledons</taxon>
        <taxon>Gunneridae</taxon>
        <taxon>Pentapetalae</taxon>
        <taxon>rosids</taxon>
        <taxon>fabids</taxon>
        <taxon>Fabales</taxon>
        <taxon>Fabaceae</taxon>
        <taxon>Papilionoideae</taxon>
        <taxon>50 kb inversion clade</taxon>
        <taxon>NPAAA clade</taxon>
        <taxon>indigoferoid/millettioid clade</taxon>
        <taxon>Phaseoleae</taxon>
        <taxon>Glycine</taxon>
        <taxon>Glycine subgen. Soja</taxon>
    </lineage>
</organism>
<dbReference type="EMBL" id="CM000847">
    <property type="protein sequence ID" value="KRH15704.1"/>
    <property type="molecule type" value="Genomic_DNA"/>
</dbReference>
<sequence>MLEQMECRANNAEREAELLKEQLKHLKDQLDKCLHQKIEVEKKLSTLMFQEVASTESNVLVKHLQQELRNYNMACDTFLTGLPITIADLEPHQIHSFYESLSNYCSFEGVLYCKPHFHQLFKMTGSWDKSFEGVPRSVRVERPAD</sequence>
<dbReference type="InterPro" id="IPR008672">
    <property type="entry name" value="Mad1"/>
</dbReference>